<dbReference type="Gene3D" id="3.40.50.300">
    <property type="entry name" value="P-loop containing nucleotide triphosphate hydrolases"/>
    <property type="match status" value="1"/>
</dbReference>
<evidence type="ECO:0000256" key="1">
    <source>
        <dbReference type="ARBA" id="ARBA00004651"/>
    </source>
</evidence>
<evidence type="ECO:0000313" key="10">
    <source>
        <dbReference type="EMBL" id="MEN2768291.1"/>
    </source>
</evidence>
<feature type="transmembrane region" description="Helical" evidence="7">
    <location>
        <begin position="18"/>
        <end position="38"/>
    </location>
</feature>
<evidence type="ECO:0000256" key="5">
    <source>
        <dbReference type="ARBA" id="ARBA00022989"/>
    </source>
</evidence>
<evidence type="ECO:0000256" key="2">
    <source>
        <dbReference type="ARBA" id="ARBA00022692"/>
    </source>
</evidence>
<keyword evidence="3" id="KW-0547">Nucleotide-binding</keyword>
<keyword evidence="6 7" id="KW-0472">Membrane</keyword>
<keyword evidence="2 7" id="KW-0812">Transmembrane</keyword>
<evidence type="ECO:0000256" key="4">
    <source>
        <dbReference type="ARBA" id="ARBA00022840"/>
    </source>
</evidence>
<dbReference type="SUPFAM" id="SSF52540">
    <property type="entry name" value="P-loop containing nucleoside triphosphate hydrolases"/>
    <property type="match status" value="1"/>
</dbReference>
<dbReference type="InterPro" id="IPR011527">
    <property type="entry name" value="ABC1_TM_dom"/>
</dbReference>
<dbReference type="CDD" id="cd03251">
    <property type="entry name" value="ABCC_MsbA"/>
    <property type="match status" value="1"/>
</dbReference>
<dbReference type="PROSITE" id="PS50893">
    <property type="entry name" value="ABC_TRANSPORTER_2"/>
    <property type="match status" value="1"/>
</dbReference>
<dbReference type="PANTHER" id="PTHR43394">
    <property type="entry name" value="ATP-DEPENDENT PERMEASE MDL1, MITOCHONDRIAL"/>
    <property type="match status" value="1"/>
</dbReference>
<evidence type="ECO:0000313" key="11">
    <source>
        <dbReference type="Proteomes" id="UP001444625"/>
    </source>
</evidence>
<name>A0ABU9XJ05_9BACI</name>
<dbReference type="Proteomes" id="UP001444625">
    <property type="component" value="Unassembled WGS sequence"/>
</dbReference>
<organism evidence="10 11">
    <name type="scientific">Ornithinibacillus xuwenensis</name>
    <dbReference type="NCBI Taxonomy" id="3144668"/>
    <lineage>
        <taxon>Bacteria</taxon>
        <taxon>Bacillati</taxon>
        <taxon>Bacillota</taxon>
        <taxon>Bacilli</taxon>
        <taxon>Bacillales</taxon>
        <taxon>Bacillaceae</taxon>
        <taxon>Ornithinibacillus</taxon>
    </lineage>
</organism>
<dbReference type="InterPro" id="IPR039421">
    <property type="entry name" value="Type_1_exporter"/>
</dbReference>
<evidence type="ECO:0000259" key="8">
    <source>
        <dbReference type="PROSITE" id="PS50893"/>
    </source>
</evidence>
<comment type="subcellular location">
    <subcellularLocation>
        <location evidence="1">Cell membrane</location>
        <topology evidence="1">Multi-pass membrane protein</topology>
    </subcellularLocation>
</comment>
<proteinExistence type="predicted"/>
<keyword evidence="5 7" id="KW-1133">Transmembrane helix</keyword>
<dbReference type="SUPFAM" id="SSF90123">
    <property type="entry name" value="ABC transporter transmembrane region"/>
    <property type="match status" value="1"/>
</dbReference>
<keyword evidence="4 10" id="KW-0067">ATP-binding</keyword>
<accession>A0ABU9XJ05</accession>
<gene>
    <name evidence="10" type="ORF">ABC228_14005</name>
</gene>
<dbReference type="RefSeq" id="WP_345825769.1">
    <property type="nucleotide sequence ID" value="NZ_JBDIML010000004.1"/>
</dbReference>
<sequence>MSSIKQYMEFVKPYKWKIVWTIVIGIVKFAIPLLIPLILKYVIDDIIGHETWSSEEKITHLFWMMGGAFAVFLILRPPIEYIRQYLAQWVGNKILYDIRAKLFDHMQKLSLRFYSQTKTGEIISRVIHDVEQTKNFVLVGLMNVWLDLITILIAISIMVSMDFWLTVVSIILFPLFGFSIKYFYGKLRELTRQRSQALAEVQGHLHERVQGVPVTRSFALEDYEEAQFDKRNVTFLNKALEHTTWNAKTFAVTNTITDLAPLLVITYSGYQVISGNLSLGAMVAFFAYLERVYSPLRRLINSSTVLIQSIASIDRVFEFMNESYDIVDKSNAKNAGRVDGAIDFEDVSFKYGDDDAEVLKHVNLDVKQGETIAFVGMSGGGKSTLISLIPRFYDVTSGSIKVDGIDIRDFEARSLRNNIGMVLQDNILFSDSVAINIRMGNPDATDEEVMQAAKAANAHDFIMDLPQGYDTLVGERGVKLSGGQKQRIAIARVFLKNPPILIFDEATSALDLESEHMIQEAMEKLASDRTTFIVAHRLATITHADRIVVIENGEITEAGSHAELMAKKGSYYDLYQVQHLDG</sequence>
<evidence type="ECO:0000256" key="3">
    <source>
        <dbReference type="ARBA" id="ARBA00022741"/>
    </source>
</evidence>
<evidence type="ECO:0000256" key="7">
    <source>
        <dbReference type="SAM" id="Phobius"/>
    </source>
</evidence>
<comment type="caution">
    <text evidence="10">The sequence shown here is derived from an EMBL/GenBank/DDBJ whole genome shotgun (WGS) entry which is preliminary data.</text>
</comment>
<dbReference type="PANTHER" id="PTHR43394:SF1">
    <property type="entry name" value="ATP-BINDING CASSETTE SUB-FAMILY B MEMBER 10, MITOCHONDRIAL"/>
    <property type="match status" value="1"/>
</dbReference>
<dbReference type="PROSITE" id="PS50929">
    <property type="entry name" value="ABC_TM1F"/>
    <property type="match status" value="1"/>
</dbReference>
<dbReference type="Pfam" id="PF00005">
    <property type="entry name" value="ABC_tran"/>
    <property type="match status" value="1"/>
</dbReference>
<reference evidence="10 11" key="1">
    <citation type="submission" date="2024-05" db="EMBL/GenBank/DDBJ databases">
        <authorList>
            <person name="Haq I."/>
            <person name="Ullah Z."/>
            <person name="Ahmad R."/>
            <person name="Li M."/>
            <person name="Tong Y."/>
        </authorList>
    </citation>
    <scope>NUCLEOTIDE SEQUENCE [LARGE SCALE GENOMIC DNA]</scope>
    <source>
        <strain evidence="10 11">16A2E</strain>
    </source>
</reference>
<dbReference type="SMART" id="SM00382">
    <property type="entry name" value="AAA"/>
    <property type="match status" value="1"/>
</dbReference>
<protein>
    <submittedName>
        <fullName evidence="10">ABC transporter ATP-binding protein</fullName>
    </submittedName>
</protein>
<feature type="transmembrane region" description="Helical" evidence="7">
    <location>
        <begin position="163"/>
        <end position="184"/>
    </location>
</feature>
<dbReference type="PROSITE" id="PS00211">
    <property type="entry name" value="ABC_TRANSPORTER_1"/>
    <property type="match status" value="1"/>
</dbReference>
<dbReference type="GO" id="GO:0005524">
    <property type="term" value="F:ATP binding"/>
    <property type="evidence" value="ECO:0007669"/>
    <property type="project" value="UniProtKB-KW"/>
</dbReference>
<dbReference type="InterPro" id="IPR003593">
    <property type="entry name" value="AAA+_ATPase"/>
</dbReference>
<dbReference type="InterPro" id="IPR036640">
    <property type="entry name" value="ABC1_TM_sf"/>
</dbReference>
<dbReference type="Pfam" id="PF00664">
    <property type="entry name" value="ABC_membrane"/>
    <property type="match status" value="1"/>
</dbReference>
<dbReference type="InterPro" id="IPR003439">
    <property type="entry name" value="ABC_transporter-like_ATP-bd"/>
</dbReference>
<dbReference type="Gene3D" id="1.20.1560.10">
    <property type="entry name" value="ABC transporter type 1, transmembrane domain"/>
    <property type="match status" value="1"/>
</dbReference>
<feature type="domain" description="ABC transporter" evidence="8">
    <location>
        <begin position="342"/>
        <end position="577"/>
    </location>
</feature>
<feature type="transmembrane region" description="Helical" evidence="7">
    <location>
        <begin position="135"/>
        <end position="157"/>
    </location>
</feature>
<evidence type="ECO:0000256" key="6">
    <source>
        <dbReference type="ARBA" id="ARBA00023136"/>
    </source>
</evidence>
<evidence type="ECO:0000259" key="9">
    <source>
        <dbReference type="PROSITE" id="PS50929"/>
    </source>
</evidence>
<dbReference type="InterPro" id="IPR017871">
    <property type="entry name" value="ABC_transporter-like_CS"/>
</dbReference>
<feature type="transmembrane region" description="Helical" evidence="7">
    <location>
        <begin position="58"/>
        <end position="75"/>
    </location>
</feature>
<dbReference type="CDD" id="cd18554">
    <property type="entry name" value="ABC_6TM_Sav1866_like"/>
    <property type="match status" value="1"/>
</dbReference>
<dbReference type="EMBL" id="JBDIML010000004">
    <property type="protein sequence ID" value="MEN2768291.1"/>
    <property type="molecule type" value="Genomic_DNA"/>
</dbReference>
<feature type="domain" description="ABC transmembrane type-1" evidence="9">
    <location>
        <begin position="19"/>
        <end position="308"/>
    </location>
</feature>
<dbReference type="InterPro" id="IPR027417">
    <property type="entry name" value="P-loop_NTPase"/>
</dbReference>
<keyword evidence="11" id="KW-1185">Reference proteome</keyword>